<evidence type="ECO:0000313" key="6">
    <source>
        <dbReference type="Proteomes" id="UP001597337"/>
    </source>
</evidence>
<comment type="caution">
    <text evidence="5">The sequence shown here is derived from an EMBL/GenBank/DDBJ whole genome shotgun (WGS) entry which is preliminary data.</text>
</comment>
<organism evidence="5 6">
    <name type="scientific">Thiorhodococcus fuscus</name>
    <dbReference type="NCBI Taxonomy" id="527200"/>
    <lineage>
        <taxon>Bacteria</taxon>
        <taxon>Pseudomonadati</taxon>
        <taxon>Pseudomonadota</taxon>
        <taxon>Gammaproteobacteria</taxon>
        <taxon>Chromatiales</taxon>
        <taxon>Chromatiaceae</taxon>
        <taxon>Thiorhodococcus</taxon>
    </lineage>
</organism>
<accession>A0ABW4YB36</accession>
<dbReference type="InterPro" id="IPR011990">
    <property type="entry name" value="TPR-like_helical_dom_sf"/>
</dbReference>
<dbReference type="PANTHER" id="PTHR44227">
    <property type="match status" value="1"/>
</dbReference>
<evidence type="ECO:0000256" key="1">
    <source>
        <dbReference type="ARBA" id="ARBA00022737"/>
    </source>
</evidence>
<keyword evidence="6" id="KW-1185">Reference proteome</keyword>
<feature type="transmembrane region" description="Helical" evidence="4">
    <location>
        <begin position="7"/>
        <end position="26"/>
    </location>
</feature>
<keyword evidence="4" id="KW-0472">Membrane</keyword>
<feature type="transmembrane region" description="Helical" evidence="4">
    <location>
        <begin position="171"/>
        <end position="201"/>
    </location>
</feature>
<protein>
    <submittedName>
        <fullName evidence="5">Tetratricopeptide repeat protein</fullName>
    </submittedName>
</protein>
<keyword evidence="4" id="KW-1133">Transmembrane helix</keyword>
<dbReference type="Proteomes" id="UP001597337">
    <property type="component" value="Unassembled WGS sequence"/>
</dbReference>
<dbReference type="RefSeq" id="WP_386027500.1">
    <property type="nucleotide sequence ID" value="NZ_JBHUHX010000039.1"/>
</dbReference>
<keyword evidence="4" id="KW-0812">Transmembrane</keyword>
<keyword evidence="1" id="KW-0677">Repeat</keyword>
<feature type="transmembrane region" description="Helical" evidence="4">
    <location>
        <begin position="119"/>
        <end position="136"/>
    </location>
</feature>
<sequence length="639" mass="72008">MHPDRRLPALIIAAITLTALTYWPAIDAQYVWDDWQLFANNPALRVPKLFWQALFEPILPGTAYIRPVTLASFALEFWLSGVNSAISHAVNISLHLANSLLVGLIAIRLTANREFKARAWRVLLATLVYSLHPALIEPVTWISGRFDLLVTFFVLLAVWGYLAIDGWRRDLWVTICFLFAALSKEMAATLPALLLLLYLGQQGSLTPWRTLIISFFRSREWRLYSLLAATAALILMLRYALLGQITSRDQGVNAGFEDIWHHIGFVGQTLLFYAKMSLWPFTDINPQHPFNAINMSHSAHLIGISLAIIGILTFGFLIRSRRWPAILLACWGISLLPVINILPLPIGGSIGHERFLTMPLAFLALSAATLHFKFIELSPSMHRSLPIFAGVLSLLVIIAAIANIRITIPLWNNELSLWAWADSRNPSVPAIQNNYAASALRFNDISRAELILEKLDAFYAINHNRTLERQYAITKLLKGEYYLKKNQPEKALASFRDALEMSPAPPHQFIQSMGISELDIESIDGFDAAFFYRSIYTDFATANLMLGKFTEAFSDARTVLMYAPTYPNGWLLKALSLYGLDRWKEAEASFAQASDYFIPDGKLDAQSRRTQVLSQICTLPMSPKDVCAHWETELERAKP</sequence>
<evidence type="ECO:0000256" key="2">
    <source>
        <dbReference type="ARBA" id="ARBA00022803"/>
    </source>
</evidence>
<feature type="repeat" description="TPR" evidence="3">
    <location>
        <begin position="472"/>
        <end position="505"/>
    </location>
</feature>
<feature type="transmembrane region" description="Helical" evidence="4">
    <location>
        <begin position="355"/>
        <end position="375"/>
    </location>
</feature>
<dbReference type="Gene3D" id="1.25.40.10">
    <property type="entry name" value="Tetratricopeptide repeat domain"/>
    <property type="match status" value="1"/>
</dbReference>
<dbReference type="InterPro" id="IPR019734">
    <property type="entry name" value="TPR_rpt"/>
</dbReference>
<evidence type="ECO:0000256" key="3">
    <source>
        <dbReference type="PROSITE-ProRule" id="PRU00339"/>
    </source>
</evidence>
<feature type="transmembrane region" description="Helical" evidence="4">
    <location>
        <begin position="85"/>
        <end position="107"/>
    </location>
</feature>
<feature type="transmembrane region" description="Helical" evidence="4">
    <location>
        <begin position="299"/>
        <end position="318"/>
    </location>
</feature>
<dbReference type="EMBL" id="JBHUHX010000039">
    <property type="protein sequence ID" value="MFD2112885.1"/>
    <property type="molecule type" value="Genomic_DNA"/>
</dbReference>
<feature type="transmembrane region" description="Helical" evidence="4">
    <location>
        <begin position="262"/>
        <end position="279"/>
    </location>
</feature>
<dbReference type="SUPFAM" id="SSF48452">
    <property type="entry name" value="TPR-like"/>
    <property type="match status" value="1"/>
</dbReference>
<evidence type="ECO:0000256" key="4">
    <source>
        <dbReference type="SAM" id="Phobius"/>
    </source>
</evidence>
<feature type="transmembrane region" description="Helical" evidence="4">
    <location>
        <begin position="387"/>
        <end position="406"/>
    </location>
</feature>
<feature type="transmembrane region" description="Helical" evidence="4">
    <location>
        <begin position="148"/>
        <end position="164"/>
    </location>
</feature>
<dbReference type="PANTHER" id="PTHR44227:SF3">
    <property type="entry name" value="PROTEIN O-MANNOSYL-TRANSFERASE TMTC4"/>
    <property type="match status" value="1"/>
</dbReference>
<keyword evidence="2 3" id="KW-0802">TPR repeat</keyword>
<gene>
    <name evidence="5" type="ORF">ACFSJC_13635</name>
</gene>
<proteinExistence type="predicted"/>
<evidence type="ECO:0000313" key="5">
    <source>
        <dbReference type="EMBL" id="MFD2112885.1"/>
    </source>
</evidence>
<feature type="transmembrane region" description="Helical" evidence="4">
    <location>
        <begin position="325"/>
        <end position="343"/>
    </location>
</feature>
<name>A0ABW4YB36_9GAMM</name>
<dbReference type="PROSITE" id="PS50005">
    <property type="entry name" value="TPR"/>
    <property type="match status" value="1"/>
</dbReference>
<dbReference type="InterPro" id="IPR052346">
    <property type="entry name" value="O-mannosyl-transferase_TMTC"/>
</dbReference>
<reference evidence="6" key="1">
    <citation type="journal article" date="2019" name="Int. J. Syst. Evol. Microbiol.">
        <title>The Global Catalogue of Microorganisms (GCM) 10K type strain sequencing project: providing services to taxonomists for standard genome sequencing and annotation.</title>
        <authorList>
            <consortium name="The Broad Institute Genomics Platform"/>
            <consortium name="The Broad Institute Genome Sequencing Center for Infectious Disease"/>
            <person name="Wu L."/>
            <person name="Ma J."/>
        </authorList>
    </citation>
    <scope>NUCLEOTIDE SEQUENCE [LARGE SCALE GENOMIC DNA]</scope>
    <source>
        <strain evidence="6">KACC 12597</strain>
    </source>
</reference>
<dbReference type="SMART" id="SM00028">
    <property type="entry name" value="TPR"/>
    <property type="match status" value="3"/>
</dbReference>
<feature type="transmembrane region" description="Helical" evidence="4">
    <location>
        <begin position="221"/>
        <end position="241"/>
    </location>
</feature>